<evidence type="ECO:0000256" key="1">
    <source>
        <dbReference type="ARBA" id="ARBA00022448"/>
    </source>
</evidence>
<name>A0A7J3ZJA3_9CREN</name>
<reference evidence="5" key="1">
    <citation type="journal article" date="2020" name="mSystems">
        <title>Genome- and Community-Level Interaction Insights into Carbon Utilization and Element Cycling Functions of Hydrothermarchaeota in Hydrothermal Sediment.</title>
        <authorList>
            <person name="Zhou Z."/>
            <person name="Liu Y."/>
            <person name="Xu W."/>
            <person name="Pan J."/>
            <person name="Luo Z.H."/>
            <person name="Li M."/>
        </authorList>
    </citation>
    <scope>NUCLEOTIDE SEQUENCE [LARGE SCALE GENOMIC DNA]</scope>
    <source>
        <strain evidence="5">SpSt-1116</strain>
    </source>
</reference>
<dbReference type="SMART" id="SM00382">
    <property type="entry name" value="AAA"/>
    <property type="match status" value="1"/>
</dbReference>
<dbReference type="InterPro" id="IPR013563">
    <property type="entry name" value="Oligopep_ABC_C"/>
</dbReference>
<dbReference type="InterPro" id="IPR027417">
    <property type="entry name" value="P-loop_NTPase"/>
</dbReference>
<dbReference type="Pfam" id="PF08352">
    <property type="entry name" value="oligo_HPY"/>
    <property type="match status" value="1"/>
</dbReference>
<sequence>MSRLLLEAIEVKKYYPVKTSLFKTAFVRAVDGISLKVCEGEVHCIVGESGSGKSTFGRLVAGLEEPTSGTLRFMNRDVIEILRGKNKKDLMWFRRNVQIVFQDPYSSLNPRKRIREILARPFKIHGVAYDESALHELLESVGLVPPREFLDRYPHQLSGGQRQRVAIARAIALRPKLVVLDEPTSALDVTVKAQILNLLSELRERESLTYILISHELPIVRSVCDSVTVMYFGRVVEQGSSRTVFERPLHPYTIGLLNSIPLPSPQAKAIELAVMEGEPPSPLSPPPGCRFHTRCPIAREDCKVEEPPLIEVNGGHLLACPVSVREYGSDGSEIIAKMYLESRRQRVP</sequence>
<dbReference type="SUPFAM" id="SSF52540">
    <property type="entry name" value="P-loop containing nucleoside triphosphate hydrolases"/>
    <property type="match status" value="1"/>
</dbReference>
<dbReference type="InterPro" id="IPR003593">
    <property type="entry name" value="AAA+_ATPase"/>
</dbReference>
<dbReference type="GO" id="GO:0005524">
    <property type="term" value="F:ATP binding"/>
    <property type="evidence" value="ECO:0007669"/>
    <property type="project" value="UniProtKB-KW"/>
</dbReference>
<dbReference type="NCBIfam" id="TIGR01727">
    <property type="entry name" value="oligo_HPY"/>
    <property type="match status" value="1"/>
</dbReference>
<protein>
    <submittedName>
        <fullName evidence="5">ATP-binding cassette domain-containing protein</fullName>
    </submittedName>
</protein>
<dbReference type="GO" id="GO:0016887">
    <property type="term" value="F:ATP hydrolysis activity"/>
    <property type="evidence" value="ECO:0007669"/>
    <property type="project" value="InterPro"/>
</dbReference>
<evidence type="ECO:0000256" key="2">
    <source>
        <dbReference type="ARBA" id="ARBA00022741"/>
    </source>
</evidence>
<dbReference type="FunFam" id="3.40.50.300:FF:000016">
    <property type="entry name" value="Oligopeptide ABC transporter ATP-binding component"/>
    <property type="match status" value="1"/>
</dbReference>
<keyword evidence="2" id="KW-0547">Nucleotide-binding</keyword>
<dbReference type="GO" id="GO:0015833">
    <property type="term" value="P:peptide transport"/>
    <property type="evidence" value="ECO:0007669"/>
    <property type="project" value="InterPro"/>
</dbReference>
<dbReference type="AlphaFoldDB" id="A0A7J3ZJA3"/>
<dbReference type="Gene3D" id="3.40.50.300">
    <property type="entry name" value="P-loop containing nucleotide triphosphate hydrolases"/>
    <property type="match status" value="1"/>
</dbReference>
<dbReference type="PROSITE" id="PS50893">
    <property type="entry name" value="ABC_TRANSPORTER_2"/>
    <property type="match status" value="1"/>
</dbReference>
<organism evidence="5">
    <name type="scientific">Fervidicoccus fontis</name>
    <dbReference type="NCBI Taxonomy" id="683846"/>
    <lineage>
        <taxon>Archaea</taxon>
        <taxon>Thermoproteota</taxon>
        <taxon>Thermoprotei</taxon>
        <taxon>Fervidicoccales</taxon>
        <taxon>Fervidicoccaceae</taxon>
        <taxon>Fervidicoccus</taxon>
    </lineage>
</organism>
<dbReference type="CDD" id="cd03257">
    <property type="entry name" value="ABC_NikE_OppD_transporters"/>
    <property type="match status" value="1"/>
</dbReference>
<evidence type="ECO:0000259" key="4">
    <source>
        <dbReference type="PROSITE" id="PS50893"/>
    </source>
</evidence>
<evidence type="ECO:0000313" key="5">
    <source>
        <dbReference type="EMBL" id="HHQ80206.1"/>
    </source>
</evidence>
<feature type="domain" description="ABC transporter" evidence="4">
    <location>
        <begin position="6"/>
        <end position="257"/>
    </location>
</feature>
<dbReference type="EMBL" id="DRZC01000027">
    <property type="protein sequence ID" value="HHQ80206.1"/>
    <property type="molecule type" value="Genomic_DNA"/>
</dbReference>
<dbReference type="InterPro" id="IPR050319">
    <property type="entry name" value="ABC_transp_ATP-bind"/>
</dbReference>
<dbReference type="PROSITE" id="PS00211">
    <property type="entry name" value="ABC_TRANSPORTER_1"/>
    <property type="match status" value="1"/>
</dbReference>
<gene>
    <name evidence="5" type="ORF">ENM78_01905</name>
</gene>
<dbReference type="InterPro" id="IPR017871">
    <property type="entry name" value="ABC_transporter-like_CS"/>
</dbReference>
<dbReference type="PANTHER" id="PTHR43776">
    <property type="entry name" value="TRANSPORT ATP-BINDING PROTEIN"/>
    <property type="match status" value="1"/>
</dbReference>
<keyword evidence="1" id="KW-0813">Transport</keyword>
<accession>A0A7J3ZJA3</accession>
<dbReference type="GO" id="GO:0055085">
    <property type="term" value="P:transmembrane transport"/>
    <property type="evidence" value="ECO:0007669"/>
    <property type="project" value="UniProtKB-ARBA"/>
</dbReference>
<dbReference type="Pfam" id="PF00005">
    <property type="entry name" value="ABC_tran"/>
    <property type="match status" value="1"/>
</dbReference>
<comment type="caution">
    <text evidence="5">The sequence shown here is derived from an EMBL/GenBank/DDBJ whole genome shotgun (WGS) entry which is preliminary data.</text>
</comment>
<keyword evidence="3 5" id="KW-0067">ATP-binding</keyword>
<evidence type="ECO:0000256" key="3">
    <source>
        <dbReference type="ARBA" id="ARBA00022840"/>
    </source>
</evidence>
<dbReference type="InterPro" id="IPR003439">
    <property type="entry name" value="ABC_transporter-like_ATP-bd"/>
</dbReference>
<proteinExistence type="predicted"/>